<proteinExistence type="predicted"/>
<keyword evidence="3" id="KW-1185">Reference proteome</keyword>
<protein>
    <submittedName>
        <fullName evidence="2">Beta-glucanase</fullName>
    </submittedName>
</protein>
<gene>
    <name evidence="2" type="ORF">AQI95_08875</name>
</gene>
<comment type="caution">
    <text evidence="2">The sequence shown here is derived from an EMBL/GenBank/DDBJ whole genome shotgun (WGS) entry which is preliminary data.</text>
</comment>
<reference evidence="2 3" key="1">
    <citation type="submission" date="2015-10" db="EMBL/GenBank/DDBJ databases">
        <title>Draft genome sequence of Streptomyces yokosukanensis DSM 40224, type strain for the species Streptomyces yokosukanensis.</title>
        <authorList>
            <person name="Ruckert C."/>
            <person name="Winkler A."/>
            <person name="Kalinowski J."/>
            <person name="Kampfer P."/>
            <person name="Glaeser S."/>
        </authorList>
    </citation>
    <scope>NUCLEOTIDE SEQUENCE [LARGE SCALE GENOMIC DNA]</scope>
    <source>
        <strain evidence="2 3">DSM 40224</strain>
    </source>
</reference>
<dbReference type="AlphaFoldDB" id="A0A124HH04"/>
<feature type="domain" description="GH16" evidence="1">
    <location>
        <begin position="1"/>
        <end position="237"/>
    </location>
</feature>
<dbReference type="Gene3D" id="2.60.120.200">
    <property type="match status" value="1"/>
</dbReference>
<dbReference type="PROSITE" id="PS51762">
    <property type="entry name" value="GH16_2"/>
    <property type="match status" value="1"/>
</dbReference>
<dbReference type="Proteomes" id="UP000053127">
    <property type="component" value="Unassembled WGS sequence"/>
</dbReference>
<sequence length="237" mass="25833">MTRPGPPSPAAGKSLAFDEEFDGPIAFGSRWNGSTTSAYQYGNHNPGDKKLDWLNPSAITVSGGLSTFTATPGSHILENGLRSWDTGLLTTEGTTQNFRTRTGDYAEARVQLPAADGSWPAVWTWLNGDSEVDGFEYHPDNPNLLEIANHVHPAAIYYTNAATVYPGAWITVGVRFGATNDDWYVNGRLIYSDRTGVGTTWSPNIILNFSVSDGTYHPGPSDNTPIAFNADYVRVWR</sequence>
<dbReference type="InterPro" id="IPR000757">
    <property type="entry name" value="Beta-glucanase-like"/>
</dbReference>
<dbReference type="SUPFAM" id="SSF49899">
    <property type="entry name" value="Concanavalin A-like lectins/glucanases"/>
    <property type="match status" value="1"/>
</dbReference>
<dbReference type="OrthoDB" id="9809583at2"/>
<accession>A0A124HH04</accession>
<dbReference type="InterPro" id="IPR050546">
    <property type="entry name" value="Glycosyl_Hydrlase_16"/>
</dbReference>
<dbReference type="InterPro" id="IPR013320">
    <property type="entry name" value="ConA-like_dom_sf"/>
</dbReference>
<organism evidence="2 3">
    <name type="scientific">Streptomyces yokosukanensis</name>
    <dbReference type="NCBI Taxonomy" id="67386"/>
    <lineage>
        <taxon>Bacteria</taxon>
        <taxon>Bacillati</taxon>
        <taxon>Actinomycetota</taxon>
        <taxon>Actinomycetes</taxon>
        <taxon>Kitasatosporales</taxon>
        <taxon>Streptomycetaceae</taxon>
        <taxon>Streptomyces</taxon>
    </lineage>
</organism>
<dbReference type="GO" id="GO:0005975">
    <property type="term" value="P:carbohydrate metabolic process"/>
    <property type="evidence" value="ECO:0007669"/>
    <property type="project" value="InterPro"/>
</dbReference>
<dbReference type="PANTHER" id="PTHR10963">
    <property type="entry name" value="GLYCOSYL HYDROLASE-RELATED"/>
    <property type="match status" value="1"/>
</dbReference>
<dbReference type="STRING" id="67386.AQI95_08875"/>
<dbReference type="PANTHER" id="PTHR10963:SF60">
    <property type="entry name" value="GRAM-NEGATIVE BACTERIA-BINDING PROTEIN 1-RELATED"/>
    <property type="match status" value="1"/>
</dbReference>
<dbReference type="EMBL" id="LMWN01000008">
    <property type="protein sequence ID" value="KUN08652.1"/>
    <property type="molecule type" value="Genomic_DNA"/>
</dbReference>
<evidence type="ECO:0000259" key="1">
    <source>
        <dbReference type="PROSITE" id="PS51762"/>
    </source>
</evidence>
<dbReference type="GO" id="GO:0004553">
    <property type="term" value="F:hydrolase activity, hydrolyzing O-glycosyl compounds"/>
    <property type="evidence" value="ECO:0007669"/>
    <property type="project" value="InterPro"/>
</dbReference>
<evidence type="ECO:0000313" key="3">
    <source>
        <dbReference type="Proteomes" id="UP000053127"/>
    </source>
</evidence>
<evidence type="ECO:0000313" key="2">
    <source>
        <dbReference type="EMBL" id="KUN08652.1"/>
    </source>
</evidence>
<name>A0A124HH04_9ACTN</name>